<dbReference type="InterPro" id="IPR019734">
    <property type="entry name" value="TPR_rpt"/>
</dbReference>
<evidence type="ECO:0000256" key="4">
    <source>
        <dbReference type="ARBA" id="ARBA00022801"/>
    </source>
</evidence>
<keyword evidence="10" id="KW-0645">Protease</keyword>
<keyword evidence="7" id="KW-0802">TPR repeat</keyword>
<dbReference type="Proteomes" id="UP000658382">
    <property type="component" value="Unassembled WGS sequence"/>
</dbReference>
<feature type="transmembrane region" description="Helical" evidence="8">
    <location>
        <begin position="292"/>
        <end position="312"/>
    </location>
</feature>
<reference evidence="10" key="2">
    <citation type="submission" date="2020-09" db="EMBL/GenBank/DDBJ databases">
        <authorList>
            <person name="Sun Q."/>
            <person name="Ohkuma M."/>
        </authorList>
    </citation>
    <scope>NUCLEOTIDE SEQUENCE</scope>
    <source>
        <strain evidence="10">JCM 12580</strain>
    </source>
</reference>
<dbReference type="Pfam" id="PF13414">
    <property type="entry name" value="TPR_11"/>
    <property type="match status" value="1"/>
</dbReference>
<dbReference type="GO" id="GO:0016020">
    <property type="term" value="C:membrane"/>
    <property type="evidence" value="ECO:0007669"/>
    <property type="project" value="UniProtKB-SubCell"/>
</dbReference>
<dbReference type="PANTHER" id="PTHR43731:SF14">
    <property type="entry name" value="PRESENILIN-ASSOCIATED RHOMBOID-LIKE PROTEIN, MITOCHONDRIAL"/>
    <property type="match status" value="1"/>
</dbReference>
<dbReference type="GO" id="GO:0004252">
    <property type="term" value="F:serine-type endopeptidase activity"/>
    <property type="evidence" value="ECO:0007669"/>
    <property type="project" value="InterPro"/>
</dbReference>
<protein>
    <submittedName>
        <fullName evidence="10">Rhomboid protease GluP</fullName>
    </submittedName>
</protein>
<dbReference type="SUPFAM" id="SSF144091">
    <property type="entry name" value="Rhomboid-like"/>
    <property type="match status" value="1"/>
</dbReference>
<comment type="similarity">
    <text evidence="2">Belongs to the peptidase S54 family.</text>
</comment>
<keyword evidence="6 8" id="KW-0472">Membrane</keyword>
<gene>
    <name evidence="10" type="primary">gluP</name>
    <name evidence="10" type="ORF">GCM10007063_26920</name>
</gene>
<evidence type="ECO:0000256" key="7">
    <source>
        <dbReference type="PROSITE-ProRule" id="PRU00339"/>
    </source>
</evidence>
<dbReference type="SMART" id="SM00028">
    <property type="entry name" value="TPR"/>
    <property type="match status" value="2"/>
</dbReference>
<dbReference type="InterPro" id="IPR022764">
    <property type="entry name" value="Peptidase_S54_rhomboid_dom"/>
</dbReference>
<comment type="caution">
    <text evidence="10">The sequence shown here is derived from an EMBL/GenBank/DDBJ whole genome shotgun (WGS) entry which is preliminary data.</text>
</comment>
<accession>A0A917Q0C1</accession>
<sequence>MYLNGSFTLYTLACHLIDTDRYELIHMRQDKELWLEKRDGKVSYIIRLFHGGFDWKNHLMNDVDQVFQKAESLKRYFQSKHVDIHNVYIAEDAPVDDWDVLKKPWWLNEKNSVTMNVYYLSTHEREEELARFRNAVGTAFKFPKEGLSETEKTQAVHNCRQRLAGQLKNKEQDFREVFSYGKPFFTYILLVVNIFIFLLLELNGKSTSTETLVKFGAKYNPAIIEKGEWWRIVTSMFLHIGILHLFMNMLAVYYLGMVVERIYGSFRFLIIYFMAGVGGGLASFAFTTNVSAGASGALFGLFGALLFFGCIYRRIFFQTMGKNLLFIIGINIVFGLTVPQIDNGAHIGGLITGFIASAVLFLPKKTNGPIQLASFILYMLIVLGLAGYGMIHNKNSPSYLLMTAEQFITEDQYEEAADVATKGLKRSKQIENELESHLLFQRSYAYIQLNNINNAITDLEKSIDLNNDFSRAHYNLAILYGNNGREDEAKKHIETAYKLEPRNEDIANLYEQLTGNQKN</sequence>
<evidence type="ECO:0000313" key="10">
    <source>
        <dbReference type="EMBL" id="GGK03328.1"/>
    </source>
</evidence>
<evidence type="ECO:0000259" key="9">
    <source>
        <dbReference type="Pfam" id="PF01694"/>
    </source>
</evidence>
<feature type="repeat" description="TPR" evidence="7">
    <location>
        <begin position="470"/>
        <end position="503"/>
    </location>
</feature>
<feature type="transmembrane region" description="Helical" evidence="8">
    <location>
        <begin position="184"/>
        <end position="202"/>
    </location>
</feature>
<dbReference type="SUPFAM" id="SSF48452">
    <property type="entry name" value="TPR-like"/>
    <property type="match status" value="1"/>
</dbReference>
<feature type="transmembrane region" description="Helical" evidence="8">
    <location>
        <begin position="347"/>
        <end position="363"/>
    </location>
</feature>
<reference evidence="10" key="1">
    <citation type="journal article" date="2014" name="Int. J. Syst. Evol. Microbiol.">
        <title>Complete genome sequence of Corynebacterium casei LMG S-19264T (=DSM 44701T), isolated from a smear-ripened cheese.</title>
        <authorList>
            <consortium name="US DOE Joint Genome Institute (JGI-PGF)"/>
            <person name="Walter F."/>
            <person name="Albersmeier A."/>
            <person name="Kalinowski J."/>
            <person name="Ruckert C."/>
        </authorList>
    </citation>
    <scope>NUCLEOTIDE SEQUENCE</scope>
    <source>
        <strain evidence="10">JCM 12580</strain>
    </source>
</reference>
<keyword evidence="11" id="KW-1185">Reference proteome</keyword>
<feature type="transmembrane region" description="Helical" evidence="8">
    <location>
        <begin position="268"/>
        <end position="286"/>
    </location>
</feature>
<comment type="subcellular location">
    <subcellularLocation>
        <location evidence="1">Membrane</location>
        <topology evidence="1">Multi-pass membrane protein</topology>
    </subcellularLocation>
</comment>
<dbReference type="GO" id="GO:0006508">
    <property type="term" value="P:proteolysis"/>
    <property type="evidence" value="ECO:0007669"/>
    <property type="project" value="UniProtKB-KW"/>
</dbReference>
<evidence type="ECO:0000256" key="3">
    <source>
        <dbReference type="ARBA" id="ARBA00022692"/>
    </source>
</evidence>
<dbReference type="Gene3D" id="1.25.40.10">
    <property type="entry name" value="Tetratricopeptide repeat domain"/>
    <property type="match status" value="1"/>
</dbReference>
<keyword evidence="4" id="KW-0378">Hydrolase</keyword>
<organism evidence="10 11">
    <name type="scientific">Lentibacillus kapialis</name>
    <dbReference type="NCBI Taxonomy" id="340214"/>
    <lineage>
        <taxon>Bacteria</taxon>
        <taxon>Bacillati</taxon>
        <taxon>Bacillota</taxon>
        <taxon>Bacilli</taxon>
        <taxon>Bacillales</taxon>
        <taxon>Bacillaceae</taxon>
        <taxon>Lentibacillus</taxon>
    </lineage>
</organism>
<evidence type="ECO:0000256" key="8">
    <source>
        <dbReference type="SAM" id="Phobius"/>
    </source>
</evidence>
<dbReference type="Pfam" id="PF01694">
    <property type="entry name" value="Rhomboid"/>
    <property type="match status" value="1"/>
</dbReference>
<dbReference type="EMBL" id="BMNQ01000047">
    <property type="protein sequence ID" value="GGK03328.1"/>
    <property type="molecule type" value="Genomic_DNA"/>
</dbReference>
<evidence type="ECO:0000256" key="6">
    <source>
        <dbReference type="ARBA" id="ARBA00023136"/>
    </source>
</evidence>
<feature type="transmembrane region" description="Helical" evidence="8">
    <location>
        <begin position="236"/>
        <end position="256"/>
    </location>
</feature>
<keyword evidence="5 8" id="KW-1133">Transmembrane helix</keyword>
<dbReference type="PANTHER" id="PTHR43731">
    <property type="entry name" value="RHOMBOID PROTEASE"/>
    <property type="match status" value="1"/>
</dbReference>
<feature type="domain" description="Peptidase S54 rhomboid" evidence="9">
    <location>
        <begin position="226"/>
        <end position="361"/>
    </location>
</feature>
<dbReference type="AlphaFoldDB" id="A0A917Q0C1"/>
<dbReference type="InterPro" id="IPR050925">
    <property type="entry name" value="Rhomboid_protease_S54"/>
</dbReference>
<evidence type="ECO:0000256" key="2">
    <source>
        <dbReference type="ARBA" id="ARBA00009045"/>
    </source>
</evidence>
<dbReference type="PROSITE" id="PS50005">
    <property type="entry name" value="TPR"/>
    <property type="match status" value="1"/>
</dbReference>
<proteinExistence type="inferred from homology"/>
<evidence type="ECO:0000256" key="1">
    <source>
        <dbReference type="ARBA" id="ARBA00004141"/>
    </source>
</evidence>
<dbReference type="RefSeq" id="WP_188633624.1">
    <property type="nucleotide sequence ID" value="NZ_BMNQ01000047.1"/>
</dbReference>
<dbReference type="Gene3D" id="1.20.1540.10">
    <property type="entry name" value="Rhomboid-like"/>
    <property type="match status" value="1"/>
</dbReference>
<name>A0A917Q0C1_9BACI</name>
<keyword evidence="3 8" id="KW-0812">Transmembrane</keyword>
<dbReference type="InterPro" id="IPR011990">
    <property type="entry name" value="TPR-like_helical_dom_sf"/>
</dbReference>
<feature type="transmembrane region" description="Helical" evidence="8">
    <location>
        <begin position="324"/>
        <end position="341"/>
    </location>
</feature>
<dbReference type="InterPro" id="IPR035952">
    <property type="entry name" value="Rhomboid-like_sf"/>
</dbReference>
<feature type="transmembrane region" description="Helical" evidence="8">
    <location>
        <begin position="370"/>
        <end position="391"/>
    </location>
</feature>
<evidence type="ECO:0000313" key="11">
    <source>
        <dbReference type="Proteomes" id="UP000658382"/>
    </source>
</evidence>
<evidence type="ECO:0000256" key="5">
    <source>
        <dbReference type="ARBA" id="ARBA00022989"/>
    </source>
</evidence>